<dbReference type="InterPro" id="IPR001357">
    <property type="entry name" value="BRCT_dom"/>
</dbReference>
<dbReference type="Gene3D" id="3.40.50.10190">
    <property type="entry name" value="BRCT domain"/>
    <property type="match status" value="2"/>
</dbReference>
<dbReference type="SUPFAM" id="SSF52113">
    <property type="entry name" value="BRCT domain"/>
    <property type="match status" value="2"/>
</dbReference>
<organism evidence="6 7">
    <name type="scientific">Apostasia shenzhenica</name>
    <dbReference type="NCBI Taxonomy" id="1088818"/>
    <lineage>
        <taxon>Eukaryota</taxon>
        <taxon>Viridiplantae</taxon>
        <taxon>Streptophyta</taxon>
        <taxon>Embryophyta</taxon>
        <taxon>Tracheophyta</taxon>
        <taxon>Spermatophyta</taxon>
        <taxon>Magnoliopsida</taxon>
        <taxon>Liliopsida</taxon>
        <taxon>Asparagales</taxon>
        <taxon>Orchidaceae</taxon>
        <taxon>Apostasioideae</taxon>
        <taxon>Apostasia</taxon>
    </lineage>
</organism>
<dbReference type="PANTHER" id="PTHR23196">
    <property type="entry name" value="PAX TRANSCRIPTION ACTIVATION DOMAIN INTERACTING PROTEIN"/>
    <property type="match status" value="1"/>
</dbReference>
<dbReference type="GO" id="GO:0006974">
    <property type="term" value="P:DNA damage response"/>
    <property type="evidence" value="ECO:0007669"/>
    <property type="project" value="UniProtKB-KW"/>
</dbReference>
<dbReference type="STRING" id="1088818.A0A2I0BGV1"/>
<comment type="subcellular location">
    <subcellularLocation>
        <location evidence="1">Nucleus</location>
    </subcellularLocation>
</comment>
<keyword evidence="2" id="KW-0227">DNA damage</keyword>
<dbReference type="GO" id="GO:0016747">
    <property type="term" value="F:acyltransferase activity, transferring groups other than amino-acyl groups"/>
    <property type="evidence" value="ECO:0007669"/>
    <property type="project" value="InterPro"/>
</dbReference>
<feature type="domain" description="BRCT" evidence="4">
    <location>
        <begin position="376"/>
        <end position="456"/>
    </location>
</feature>
<dbReference type="PROSITE" id="PS50172">
    <property type="entry name" value="BRCT"/>
    <property type="match status" value="2"/>
</dbReference>
<evidence type="ECO:0000313" key="7">
    <source>
        <dbReference type="Proteomes" id="UP000236161"/>
    </source>
</evidence>
<dbReference type="Pfam" id="PF16589">
    <property type="entry name" value="BRCT_2"/>
    <property type="match status" value="1"/>
</dbReference>
<dbReference type="OrthoDB" id="342264at2759"/>
<dbReference type="InterPro" id="IPR036420">
    <property type="entry name" value="BRCT_dom_sf"/>
</dbReference>
<dbReference type="InterPro" id="IPR016181">
    <property type="entry name" value="Acyl_CoA_acyltransferase"/>
</dbReference>
<dbReference type="Pfam" id="PF00583">
    <property type="entry name" value="Acetyltransf_1"/>
    <property type="match status" value="1"/>
</dbReference>
<dbReference type="Gene3D" id="3.40.630.30">
    <property type="match status" value="1"/>
</dbReference>
<proteinExistence type="predicted"/>
<dbReference type="Pfam" id="PF00533">
    <property type="entry name" value="BRCT"/>
    <property type="match status" value="1"/>
</dbReference>
<accession>A0A2I0BGV1</accession>
<dbReference type="PANTHER" id="PTHR23196:SF8">
    <property type="entry name" value="N-ACETYLTRANSFERASE"/>
    <property type="match status" value="1"/>
</dbReference>
<dbReference type="InterPro" id="IPR051579">
    <property type="entry name" value="DDR_Transcriptional_Reg"/>
</dbReference>
<evidence type="ECO:0000256" key="1">
    <source>
        <dbReference type="ARBA" id="ARBA00004123"/>
    </source>
</evidence>
<dbReference type="PROSITE" id="PS51186">
    <property type="entry name" value="GNAT"/>
    <property type="match status" value="1"/>
</dbReference>
<sequence>MAGRLCLSSSPISIGNCKVEIEGSSFCCELTGKSILISTSNDAKIQISDDCAVEGMRTRYFGRRQPKHDSQGEGTRITPSAGYAFALLNPKDSDNCSKSLLQEVLNIYMEELPTMNYAANTGKESQFLLRCLSSGKYNTLMVTSSLPVGSRKVIAAITYQIIPADTQYAEIPLAAVTSNYQRKGIGHMMYEELKERLRSVGVLTMFCWADKESEQFWLKQSFVSVGEVDGKGKARKLPVKANIRKALCFPGAATLMVANLKMSIVASDTNEMLCYSMLGGKGRVWEASFSSLKSKRVKGSHLSGDFSSLNEDLDLGYVEGNDACFDEWSKDASKWHGLLKEVPQPISHFDCLRDQSDGKTSAQENADQIVGGNYPTILLMNIADDDKREKLMKIVGELGGSVTSCGSSCTHVITGKARRTLNFCLSLCSGAWIVSPSWLKSSFQEGRFLDELPHILEDEDYLLKYSSSLRDVIGRAKANPHSLLSGYQVCLSKHIQPSIDVLSSIISSAGGCVIRGLRGMLEPSRTIFLACEEDMQEALLAAKTGVRTFSTEWLINCVMRQELDLDAHQFAESL</sequence>
<dbReference type="Proteomes" id="UP000236161">
    <property type="component" value="Unassembled WGS sequence"/>
</dbReference>
<dbReference type="SMART" id="SM00292">
    <property type="entry name" value="BRCT"/>
    <property type="match status" value="2"/>
</dbReference>
<keyword evidence="3" id="KW-0539">Nucleus</keyword>
<evidence type="ECO:0000256" key="2">
    <source>
        <dbReference type="ARBA" id="ARBA00022763"/>
    </source>
</evidence>
<protein>
    <submittedName>
        <fullName evidence="6">Histone acetyltransferase GCN5</fullName>
    </submittedName>
</protein>
<reference evidence="6 7" key="1">
    <citation type="journal article" date="2017" name="Nature">
        <title>The Apostasia genome and the evolution of orchids.</title>
        <authorList>
            <person name="Zhang G.Q."/>
            <person name="Liu K.W."/>
            <person name="Li Z."/>
            <person name="Lohaus R."/>
            <person name="Hsiao Y.Y."/>
            <person name="Niu S.C."/>
            <person name="Wang J.Y."/>
            <person name="Lin Y.C."/>
            <person name="Xu Q."/>
            <person name="Chen L.J."/>
            <person name="Yoshida K."/>
            <person name="Fujiwara S."/>
            <person name="Wang Z.W."/>
            <person name="Zhang Y.Q."/>
            <person name="Mitsuda N."/>
            <person name="Wang M."/>
            <person name="Liu G.H."/>
            <person name="Pecoraro L."/>
            <person name="Huang H.X."/>
            <person name="Xiao X.J."/>
            <person name="Lin M."/>
            <person name="Wu X.Y."/>
            <person name="Wu W.L."/>
            <person name="Chen Y.Y."/>
            <person name="Chang S.B."/>
            <person name="Sakamoto S."/>
            <person name="Ohme-Takagi M."/>
            <person name="Yagi M."/>
            <person name="Zeng S.J."/>
            <person name="Shen C.Y."/>
            <person name="Yeh C.M."/>
            <person name="Luo Y.B."/>
            <person name="Tsai W.C."/>
            <person name="Van de Peer Y."/>
            <person name="Liu Z.J."/>
        </authorList>
    </citation>
    <scope>NUCLEOTIDE SEQUENCE [LARGE SCALE GENOMIC DNA]</scope>
    <source>
        <strain evidence="7">cv. Shenzhen</strain>
        <tissue evidence="6">Stem</tissue>
    </source>
</reference>
<evidence type="ECO:0000259" key="5">
    <source>
        <dbReference type="PROSITE" id="PS51186"/>
    </source>
</evidence>
<dbReference type="EMBL" id="KZ451883">
    <property type="protein sequence ID" value="PKA66994.1"/>
    <property type="molecule type" value="Genomic_DNA"/>
</dbReference>
<feature type="domain" description="N-acetyltransferase" evidence="5">
    <location>
        <begin position="91"/>
        <end position="261"/>
    </location>
</feature>
<feature type="domain" description="BRCT" evidence="4">
    <location>
        <begin position="479"/>
        <end position="563"/>
    </location>
</feature>
<dbReference type="GO" id="GO:0005634">
    <property type="term" value="C:nucleus"/>
    <property type="evidence" value="ECO:0007669"/>
    <property type="project" value="UniProtKB-SubCell"/>
</dbReference>
<dbReference type="InterPro" id="IPR000182">
    <property type="entry name" value="GNAT_dom"/>
</dbReference>
<gene>
    <name evidence="6" type="primary">HAG1</name>
    <name evidence="6" type="ORF">AXF42_Ash004485</name>
</gene>
<keyword evidence="6" id="KW-0808">Transferase</keyword>
<name>A0A2I0BGV1_9ASPA</name>
<dbReference type="AlphaFoldDB" id="A0A2I0BGV1"/>
<evidence type="ECO:0000313" key="6">
    <source>
        <dbReference type="EMBL" id="PKA66994.1"/>
    </source>
</evidence>
<dbReference type="CDD" id="cd04301">
    <property type="entry name" value="NAT_SF"/>
    <property type="match status" value="1"/>
</dbReference>
<keyword evidence="7" id="KW-1185">Reference proteome</keyword>
<evidence type="ECO:0000259" key="4">
    <source>
        <dbReference type="PROSITE" id="PS50172"/>
    </source>
</evidence>
<evidence type="ECO:0000256" key="3">
    <source>
        <dbReference type="ARBA" id="ARBA00023242"/>
    </source>
</evidence>
<dbReference type="CDD" id="cd18432">
    <property type="entry name" value="BRCT_PAXIP1_rpt6_like"/>
    <property type="match status" value="1"/>
</dbReference>
<dbReference type="SUPFAM" id="SSF55729">
    <property type="entry name" value="Acyl-CoA N-acyltransferases (Nat)"/>
    <property type="match status" value="1"/>
</dbReference>